<evidence type="ECO:0000256" key="1">
    <source>
        <dbReference type="ARBA" id="ARBA00001966"/>
    </source>
</evidence>
<keyword evidence="5" id="KW-0408">Iron</keyword>
<evidence type="ECO:0000256" key="10">
    <source>
        <dbReference type="ARBA" id="ARBA00023163"/>
    </source>
</evidence>
<dbReference type="GO" id="GO:0051539">
    <property type="term" value="F:4 iron, 4 sulfur cluster binding"/>
    <property type="evidence" value="ECO:0007669"/>
    <property type="project" value="UniProtKB-KW"/>
</dbReference>
<sequence>MSYYAGDPADIYALGLTDFIDAAPTWFALAACRGNTNDFYPERGQSAAAAKTICAGCHVRQQCLDYAITHRETRGIWGGLTPLERRRWRLAA</sequence>
<evidence type="ECO:0000256" key="8">
    <source>
        <dbReference type="ARBA" id="ARBA00023125"/>
    </source>
</evidence>
<dbReference type="HAMAP" id="MF_01479">
    <property type="entry name" value="WhiB"/>
    <property type="match status" value="1"/>
</dbReference>
<name>A0A6J6WPU3_9ZZZZ</name>
<keyword evidence="10" id="KW-0804">Transcription</keyword>
<evidence type="ECO:0000256" key="2">
    <source>
        <dbReference type="ARBA" id="ARBA00006597"/>
    </source>
</evidence>
<evidence type="ECO:0000256" key="4">
    <source>
        <dbReference type="ARBA" id="ARBA00022723"/>
    </source>
</evidence>
<dbReference type="PANTHER" id="PTHR38839">
    <property type="entry name" value="TRANSCRIPTIONAL REGULATOR WHID-RELATED"/>
    <property type="match status" value="1"/>
</dbReference>
<comment type="cofactor">
    <cofactor evidence="1">
        <name>[4Fe-4S] cluster</name>
        <dbReference type="ChEBI" id="CHEBI:49883"/>
    </cofactor>
</comment>
<feature type="domain" description="4Fe-4S Wbl-type" evidence="11">
    <location>
        <begin position="31"/>
        <end position="87"/>
    </location>
</feature>
<evidence type="ECO:0000259" key="11">
    <source>
        <dbReference type="PROSITE" id="PS51674"/>
    </source>
</evidence>
<evidence type="ECO:0000256" key="9">
    <source>
        <dbReference type="ARBA" id="ARBA00023157"/>
    </source>
</evidence>
<dbReference type="GO" id="GO:0045454">
    <property type="term" value="P:cell redox homeostasis"/>
    <property type="evidence" value="ECO:0007669"/>
    <property type="project" value="TreeGrafter"/>
</dbReference>
<proteinExistence type="inferred from homology"/>
<dbReference type="GO" id="GO:0003677">
    <property type="term" value="F:DNA binding"/>
    <property type="evidence" value="ECO:0007669"/>
    <property type="project" value="UniProtKB-KW"/>
</dbReference>
<keyword evidence="7" id="KW-0805">Transcription regulation</keyword>
<dbReference type="EMBL" id="CAFAAI010000004">
    <property type="protein sequence ID" value="CAB4785969.1"/>
    <property type="molecule type" value="Genomic_DNA"/>
</dbReference>
<organism evidence="12">
    <name type="scientific">freshwater metagenome</name>
    <dbReference type="NCBI Taxonomy" id="449393"/>
    <lineage>
        <taxon>unclassified sequences</taxon>
        <taxon>metagenomes</taxon>
        <taxon>ecological metagenomes</taxon>
    </lineage>
</organism>
<keyword evidence="9" id="KW-1015">Disulfide bond</keyword>
<evidence type="ECO:0000256" key="6">
    <source>
        <dbReference type="ARBA" id="ARBA00023014"/>
    </source>
</evidence>
<dbReference type="GO" id="GO:0045892">
    <property type="term" value="P:negative regulation of DNA-templated transcription"/>
    <property type="evidence" value="ECO:0007669"/>
    <property type="project" value="TreeGrafter"/>
</dbReference>
<evidence type="ECO:0000256" key="5">
    <source>
        <dbReference type="ARBA" id="ARBA00023004"/>
    </source>
</evidence>
<keyword evidence="4" id="KW-0479">Metal-binding</keyword>
<dbReference type="InterPro" id="IPR034768">
    <property type="entry name" value="4FE4S_WBL"/>
</dbReference>
<evidence type="ECO:0000256" key="7">
    <source>
        <dbReference type="ARBA" id="ARBA00023015"/>
    </source>
</evidence>
<dbReference type="InterPro" id="IPR003482">
    <property type="entry name" value="Whib"/>
</dbReference>
<gene>
    <name evidence="12" type="ORF">UFOPK2992_00072</name>
</gene>
<dbReference type="GO" id="GO:0047134">
    <property type="term" value="F:protein-disulfide reductase [NAD(P)H] activity"/>
    <property type="evidence" value="ECO:0007669"/>
    <property type="project" value="TreeGrafter"/>
</dbReference>
<dbReference type="Pfam" id="PF02467">
    <property type="entry name" value="Whib"/>
    <property type="match status" value="1"/>
</dbReference>
<protein>
    <submittedName>
        <fullName evidence="12">Unannotated protein</fullName>
    </submittedName>
</protein>
<accession>A0A6J6WPU3</accession>
<dbReference type="PROSITE" id="PS51674">
    <property type="entry name" value="4FE4S_WBL"/>
    <property type="match status" value="1"/>
</dbReference>
<dbReference type="AlphaFoldDB" id="A0A6J6WPU3"/>
<keyword evidence="8" id="KW-0238">DNA-binding</keyword>
<keyword evidence="6" id="KW-0411">Iron-sulfur</keyword>
<reference evidence="12" key="1">
    <citation type="submission" date="2020-05" db="EMBL/GenBank/DDBJ databases">
        <authorList>
            <person name="Chiriac C."/>
            <person name="Salcher M."/>
            <person name="Ghai R."/>
            <person name="Kavagutti S V."/>
        </authorList>
    </citation>
    <scope>NUCLEOTIDE SEQUENCE</scope>
</reference>
<keyword evidence="3" id="KW-0004">4Fe-4S</keyword>
<evidence type="ECO:0000313" key="12">
    <source>
        <dbReference type="EMBL" id="CAB4785969.1"/>
    </source>
</evidence>
<evidence type="ECO:0000256" key="3">
    <source>
        <dbReference type="ARBA" id="ARBA00022485"/>
    </source>
</evidence>
<dbReference type="GO" id="GO:0046872">
    <property type="term" value="F:metal ion binding"/>
    <property type="evidence" value="ECO:0007669"/>
    <property type="project" value="UniProtKB-KW"/>
</dbReference>
<comment type="similarity">
    <text evidence="2">Belongs to the WhiB family.</text>
</comment>